<dbReference type="SUPFAM" id="SSF48208">
    <property type="entry name" value="Six-hairpin glycosidases"/>
    <property type="match status" value="1"/>
</dbReference>
<dbReference type="Proteomes" id="UP001629953">
    <property type="component" value="Unassembled WGS sequence"/>
</dbReference>
<dbReference type="PANTHER" id="PTHR33886">
    <property type="entry name" value="UNSATURATED RHAMNOGALACTURONAN HYDROLASE (EUROFUNG)"/>
    <property type="match status" value="1"/>
</dbReference>
<dbReference type="InterPro" id="IPR052043">
    <property type="entry name" value="PolySaccharide_Degr_Enz"/>
</dbReference>
<keyword evidence="3" id="KW-1185">Reference proteome</keyword>
<dbReference type="PANTHER" id="PTHR33886:SF8">
    <property type="entry name" value="UNSATURATED RHAMNOGALACTURONAN HYDROLASE (EUROFUNG)"/>
    <property type="match status" value="1"/>
</dbReference>
<accession>A0ABW9G6J8</accession>
<evidence type="ECO:0000256" key="1">
    <source>
        <dbReference type="ARBA" id="ARBA00022801"/>
    </source>
</evidence>
<dbReference type="Gene3D" id="1.50.10.10">
    <property type="match status" value="1"/>
</dbReference>
<gene>
    <name evidence="2" type="ORF">ABUE30_07440</name>
</gene>
<dbReference type="Pfam" id="PF07470">
    <property type="entry name" value="Glyco_hydro_88"/>
    <property type="match status" value="1"/>
</dbReference>
<dbReference type="InterPro" id="IPR012341">
    <property type="entry name" value="6hp_glycosidase-like_sf"/>
</dbReference>
<name>A0ABW9G6J8_9GAMM</name>
<dbReference type="GO" id="GO:0016787">
    <property type="term" value="F:hydrolase activity"/>
    <property type="evidence" value="ECO:0007669"/>
    <property type="project" value="UniProtKB-KW"/>
</dbReference>
<proteinExistence type="predicted"/>
<dbReference type="RefSeq" id="WP_408623084.1">
    <property type="nucleotide sequence ID" value="NZ_JBEQCT010000002.1"/>
</dbReference>
<evidence type="ECO:0000313" key="3">
    <source>
        <dbReference type="Proteomes" id="UP001629953"/>
    </source>
</evidence>
<protein>
    <submittedName>
        <fullName evidence="2">Glycoside hydrolase family 88 protein</fullName>
    </submittedName>
</protein>
<dbReference type="EMBL" id="JBEQCT010000002">
    <property type="protein sequence ID" value="MFM2484898.1"/>
    <property type="molecule type" value="Genomic_DNA"/>
</dbReference>
<sequence>MKIFPVKHSPLLCRVERTHPRQVVIDKITRLIDNLINIQDKTGEFLLYLDDGRTIDTKGWSGWEWTHGIGLYGMYKYYQLTNDHAALNIIDEWFEDRSVEAQATKNVNTVCPFLTLAYRYEDTQDKTLIPYLEAWADYVMYQMPRTQSGGLQHIVYNSENNEQMWDDTLMMSVMPLTKIGLVLNRPEYIEEAKYQFLTHMQYLMDTQTGVWFHGWTFEGNHNFARARWARGNSWVTIVIADFLDLLDLPEHDAYRRHLVHILNRQVEALAHYQQPSGLWCTLLDDPNSYLEASSTAGFAYGILKAVRKRYIDKKYASMAYKAVDALISDFINESGELTNVSFGTAMGDDLAYYHQIPLTSMPYGQAMAILCLSEYLRTYL</sequence>
<dbReference type="InterPro" id="IPR010905">
    <property type="entry name" value="Glyco_hydro_88"/>
</dbReference>
<evidence type="ECO:0000313" key="2">
    <source>
        <dbReference type="EMBL" id="MFM2484898.1"/>
    </source>
</evidence>
<comment type="caution">
    <text evidence="2">The sequence shown here is derived from an EMBL/GenBank/DDBJ whole genome shotgun (WGS) entry which is preliminary data.</text>
</comment>
<dbReference type="InterPro" id="IPR008928">
    <property type="entry name" value="6-hairpin_glycosidase_sf"/>
</dbReference>
<keyword evidence="1 2" id="KW-0378">Hydrolase</keyword>
<reference evidence="2 3" key="1">
    <citation type="journal article" date="2013" name="Int. J. Syst. Evol. Microbiol.">
        <title>Celerinatantimonas yamalensis sp. nov., a cold-adapted diazotrophic bacterium from a cold permafrost brine.</title>
        <authorList>
            <person name="Shcherbakova V."/>
            <person name="Chuvilskaya N."/>
            <person name="Rivkina E."/>
            <person name="Demidov N."/>
            <person name="Uchaeva V."/>
            <person name="Suetin S."/>
            <person name="Suzina N."/>
            <person name="Gilichinsky D."/>
        </authorList>
    </citation>
    <scope>NUCLEOTIDE SEQUENCE [LARGE SCALE GENOMIC DNA]</scope>
    <source>
        <strain evidence="2 3">C7</strain>
    </source>
</reference>
<organism evidence="2 3">
    <name type="scientific">Celerinatantimonas yamalensis</name>
    <dbReference type="NCBI Taxonomy" id="559956"/>
    <lineage>
        <taxon>Bacteria</taxon>
        <taxon>Pseudomonadati</taxon>
        <taxon>Pseudomonadota</taxon>
        <taxon>Gammaproteobacteria</taxon>
        <taxon>Celerinatantimonadaceae</taxon>
        <taxon>Celerinatantimonas</taxon>
    </lineage>
</organism>